<dbReference type="EMBL" id="GBRH01204669">
    <property type="protein sequence ID" value="JAD93226.1"/>
    <property type="molecule type" value="Transcribed_RNA"/>
</dbReference>
<reference evidence="1" key="1">
    <citation type="submission" date="2014-09" db="EMBL/GenBank/DDBJ databases">
        <authorList>
            <person name="Magalhaes I.L.F."/>
            <person name="Oliveira U."/>
            <person name="Santos F.R."/>
            <person name="Vidigal T.H.D.A."/>
            <person name="Brescovit A.D."/>
            <person name="Santos A.J."/>
        </authorList>
    </citation>
    <scope>NUCLEOTIDE SEQUENCE</scope>
    <source>
        <tissue evidence="1">Shoot tissue taken approximately 20 cm above the soil surface</tissue>
    </source>
</reference>
<accession>A0A0A9DZJ3</accession>
<sequence>MELWRLMVSMMNRLVKMLLRKKNQMPKEFQIFGLLL</sequence>
<reference evidence="1" key="2">
    <citation type="journal article" date="2015" name="Data Brief">
        <title>Shoot transcriptome of the giant reed, Arundo donax.</title>
        <authorList>
            <person name="Barrero R.A."/>
            <person name="Guerrero F.D."/>
            <person name="Moolhuijzen P."/>
            <person name="Goolsby J.A."/>
            <person name="Tidwell J."/>
            <person name="Bellgard S.E."/>
            <person name="Bellgard M.I."/>
        </authorList>
    </citation>
    <scope>NUCLEOTIDE SEQUENCE</scope>
    <source>
        <tissue evidence="1">Shoot tissue taken approximately 20 cm above the soil surface</tissue>
    </source>
</reference>
<dbReference type="AlphaFoldDB" id="A0A0A9DZJ3"/>
<name>A0A0A9DZJ3_ARUDO</name>
<organism evidence="1">
    <name type="scientific">Arundo donax</name>
    <name type="common">Giant reed</name>
    <name type="synonym">Donax arundinaceus</name>
    <dbReference type="NCBI Taxonomy" id="35708"/>
    <lineage>
        <taxon>Eukaryota</taxon>
        <taxon>Viridiplantae</taxon>
        <taxon>Streptophyta</taxon>
        <taxon>Embryophyta</taxon>
        <taxon>Tracheophyta</taxon>
        <taxon>Spermatophyta</taxon>
        <taxon>Magnoliopsida</taxon>
        <taxon>Liliopsida</taxon>
        <taxon>Poales</taxon>
        <taxon>Poaceae</taxon>
        <taxon>PACMAD clade</taxon>
        <taxon>Arundinoideae</taxon>
        <taxon>Arundineae</taxon>
        <taxon>Arundo</taxon>
    </lineage>
</organism>
<evidence type="ECO:0000313" key="1">
    <source>
        <dbReference type="EMBL" id="JAD93226.1"/>
    </source>
</evidence>
<proteinExistence type="predicted"/>
<protein>
    <submittedName>
        <fullName evidence="1">Nfa101</fullName>
    </submittedName>
</protein>